<protein>
    <recommendedName>
        <fullName evidence="4">Probable glycine dehydrogenase (decarboxylating) subunit 1</fullName>
        <ecNumber evidence="4">1.4.4.2</ecNumber>
    </recommendedName>
    <alternativeName>
        <fullName evidence="4">Glycine cleavage system P-protein subunit 1</fullName>
    </alternativeName>
    <alternativeName>
        <fullName evidence="4">Glycine decarboxylase subunit 1</fullName>
    </alternativeName>
    <alternativeName>
        <fullName evidence="4">Glycine dehydrogenase (aminomethyl-transferring) subunit 1</fullName>
    </alternativeName>
</protein>
<comment type="similarity">
    <text evidence="4">Belongs to the GcvP family. N-terminal subunit subfamily.</text>
</comment>
<dbReference type="GO" id="GO:0004375">
    <property type="term" value="F:glycine dehydrogenase (decarboxylating) activity"/>
    <property type="evidence" value="ECO:0007669"/>
    <property type="project" value="UniProtKB-EC"/>
</dbReference>
<evidence type="ECO:0000313" key="6">
    <source>
        <dbReference type="EMBL" id="MBS7527907.1"/>
    </source>
</evidence>
<dbReference type="InterPro" id="IPR020581">
    <property type="entry name" value="GDC_P"/>
</dbReference>
<sequence>MFPYIPNTDEDVARMLEALGLDSVEALFSDVPEAVKLNRRLDLCAPLSETEVTKQIKALADQNVSTDSLVCFLGAGAYDHAVPSVIKHLIGRSEFNTAYTPYQPEISQGTLQAIFEYQTMIANLTGMDVANASMYDGASATAEAAMLAAANQKGDTVLIASTVHPETIAVVETYMRFKGIKVVQIGAKDGVMDRDALTAKLNADVVGVVVQQPNFYGIVEDYSGVAEAVHEAKALFIMNVDPIGAALLKTPGEYGADLAVGEGQPLGNGLNYGGPYLGFMASTKKQMRKLPGRIVGQTVDLDGKRAFTLTLQAREQHIRREKATSNICSNQALNALTATIFMSVTGREGLYQMAAETARRAYYGYEKLLATGHFKPAYAQPFFREFALEVNGGADVDSINAHLFENGILGGLNISDDNAQRILFCITEKRTVEEIDRLVEVLEAYPW</sequence>
<dbReference type="InterPro" id="IPR015424">
    <property type="entry name" value="PyrdxlP-dep_Trfase"/>
</dbReference>
<organism evidence="6 7">
    <name type="scientific">Fusibacter paucivorans</name>
    <dbReference type="NCBI Taxonomy" id="76009"/>
    <lineage>
        <taxon>Bacteria</taxon>
        <taxon>Bacillati</taxon>
        <taxon>Bacillota</taxon>
        <taxon>Clostridia</taxon>
        <taxon>Eubacteriales</taxon>
        <taxon>Eubacteriales Family XII. Incertae Sedis</taxon>
        <taxon>Fusibacter</taxon>
    </lineage>
</organism>
<dbReference type="PANTHER" id="PTHR42806:SF1">
    <property type="entry name" value="GLYCINE DEHYDROGENASE (DECARBOXYLATING)"/>
    <property type="match status" value="1"/>
</dbReference>
<dbReference type="InterPro" id="IPR023010">
    <property type="entry name" value="GcvPA"/>
</dbReference>
<name>A0ABS5PSL7_9FIRM</name>
<dbReference type="Proteomes" id="UP000746471">
    <property type="component" value="Unassembled WGS sequence"/>
</dbReference>
<keyword evidence="2 4" id="KW-0560">Oxidoreductase</keyword>
<evidence type="ECO:0000256" key="1">
    <source>
        <dbReference type="ARBA" id="ARBA00003788"/>
    </source>
</evidence>
<comment type="function">
    <text evidence="1 4">The glycine cleavage system catalyzes the degradation of glycine. The P protein binds the alpha-amino group of glycine through its pyridoxal phosphate cofactor; CO(2) is released and the remaining methylamine moiety is then transferred to the lipoamide cofactor of the H protein.</text>
</comment>
<dbReference type="EC" id="1.4.4.2" evidence="4"/>
<gene>
    <name evidence="4 6" type="primary">gcvPA</name>
    <name evidence="6" type="ORF">KHM83_14575</name>
</gene>
<dbReference type="NCBIfam" id="NF001696">
    <property type="entry name" value="PRK00451.1"/>
    <property type="match status" value="1"/>
</dbReference>
<dbReference type="RefSeq" id="WP_213237767.1">
    <property type="nucleotide sequence ID" value="NZ_JAHBCL010000027.1"/>
</dbReference>
<dbReference type="InterPro" id="IPR049315">
    <property type="entry name" value="GDC-P_N"/>
</dbReference>
<accession>A0ABS5PSL7</accession>
<reference evidence="6 7" key="1">
    <citation type="submission" date="2021-05" db="EMBL/GenBank/DDBJ databases">
        <title>Fusibacter ferrireducens sp. nov., an anaerobic, sulfur- and Fe-reducing bacterium isolated from the mangrove sediment.</title>
        <authorList>
            <person name="Qiu D."/>
        </authorList>
    </citation>
    <scope>NUCLEOTIDE SEQUENCE [LARGE SCALE GENOMIC DNA]</scope>
    <source>
        <strain evidence="6 7">DSM 12116</strain>
    </source>
</reference>
<comment type="caution">
    <text evidence="6">The sequence shown here is derived from an EMBL/GenBank/DDBJ whole genome shotgun (WGS) entry which is preliminary data.</text>
</comment>
<keyword evidence="7" id="KW-1185">Reference proteome</keyword>
<dbReference type="InterPro" id="IPR015422">
    <property type="entry name" value="PyrdxlP-dep_Trfase_small"/>
</dbReference>
<dbReference type="PIRSF" id="PIRSF006815">
    <property type="entry name" value="GcvPA"/>
    <property type="match status" value="1"/>
</dbReference>
<feature type="domain" description="Glycine cleavage system P-protein N-terminal" evidence="5">
    <location>
        <begin position="4"/>
        <end position="442"/>
    </location>
</feature>
<dbReference type="SUPFAM" id="SSF53383">
    <property type="entry name" value="PLP-dependent transferases"/>
    <property type="match status" value="1"/>
</dbReference>
<dbReference type="Gene3D" id="3.40.640.10">
    <property type="entry name" value="Type I PLP-dependent aspartate aminotransferase-like (Major domain)"/>
    <property type="match status" value="1"/>
</dbReference>
<dbReference type="InterPro" id="IPR015421">
    <property type="entry name" value="PyrdxlP-dep_Trfase_major"/>
</dbReference>
<proteinExistence type="inferred from homology"/>
<evidence type="ECO:0000256" key="3">
    <source>
        <dbReference type="ARBA" id="ARBA00049026"/>
    </source>
</evidence>
<comment type="catalytic activity">
    <reaction evidence="3 4">
        <text>N(6)-[(R)-lipoyl]-L-lysyl-[glycine-cleavage complex H protein] + glycine + H(+) = N(6)-[(R)-S(8)-aminomethyldihydrolipoyl]-L-lysyl-[glycine-cleavage complex H protein] + CO2</text>
        <dbReference type="Rhea" id="RHEA:24304"/>
        <dbReference type="Rhea" id="RHEA-COMP:10494"/>
        <dbReference type="Rhea" id="RHEA-COMP:10495"/>
        <dbReference type="ChEBI" id="CHEBI:15378"/>
        <dbReference type="ChEBI" id="CHEBI:16526"/>
        <dbReference type="ChEBI" id="CHEBI:57305"/>
        <dbReference type="ChEBI" id="CHEBI:83099"/>
        <dbReference type="ChEBI" id="CHEBI:83143"/>
        <dbReference type="EC" id="1.4.4.2"/>
    </reaction>
</comment>
<evidence type="ECO:0000256" key="2">
    <source>
        <dbReference type="ARBA" id="ARBA00023002"/>
    </source>
</evidence>
<dbReference type="CDD" id="cd00613">
    <property type="entry name" value="GDC-P"/>
    <property type="match status" value="1"/>
</dbReference>
<evidence type="ECO:0000259" key="5">
    <source>
        <dbReference type="Pfam" id="PF02347"/>
    </source>
</evidence>
<evidence type="ECO:0000313" key="7">
    <source>
        <dbReference type="Proteomes" id="UP000746471"/>
    </source>
</evidence>
<evidence type="ECO:0000256" key="4">
    <source>
        <dbReference type="HAMAP-Rule" id="MF_00712"/>
    </source>
</evidence>
<dbReference type="PANTHER" id="PTHR42806">
    <property type="entry name" value="GLYCINE CLEAVAGE SYSTEM P-PROTEIN"/>
    <property type="match status" value="1"/>
</dbReference>
<dbReference type="EMBL" id="JAHBCL010000027">
    <property type="protein sequence ID" value="MBS7527907.1"/>
    <property type="molecule type" value="Genomic_DNA"/>
</dbReference>
<dbReference type="HAMAP" id="MF_00712">
    <property type="entry name" value="GcvPA"/>
    <property type="match status" value="1"/>
</dbReference>
<dbReference type="Pfam" id="PF02347">
    <property type="entry name" value="GDC-P"/>
    <property type="match status" value="1"/>
</dbReference>
<dbReference type="Gene3D" id="3.90.1150.10">
    <property type="entry name" value="Aspartate Aminotransferase, domain 1"/>
    <property type="match status" value="1"/>
</dbReference>
<comment type="subunit">
    <text evidence="4">The glycine cleavage system is composed of four proteins: P, T, L and H. In this organism, the P 'protein' is a heterodimer of two subunits.</text>
</comment>